<keyword evidence="3" id="KW-1185">Reference proteome</keyword>
<evidence type="ECO:0000313" key="3">
    <source>
        <dbReference type="Proteomes" id="UP000295705"/>
    </source>
</evidence>
<keyword evidence="2" id="KW-0503">Monooxygenase</keyword>
<evidence type="ECO:0000256" key="1">
    <source>
        <dbReference type="SAM" id="MobiDB-lite"/>
    </source>
</evidence>
<name>A0A4V3D8Z8_9PSEU</name>
<proteinExistence type="predicted"/>
<gene>
    <name evidence="2" type="ORF">EV188_10653</name>
</gene>
<dbReference type="Pfam" id="PF19760">
    <property type="entry name" value="DUF6247"/>
    <property type="match status" value="1"/>
</dbReference>
<feature type="region of interest" description="Disordered" evidence="1">
    <location>
        <begin position="108"/>
        <end position="128"/>
    </location>
</feature>
<dbReference type="Proteomes" id="UP000295705">
    <property type="component" value="Unassembled WGS sequence"/>
</dbReference>
<comment type="caution">
    <text evidence="2">The sequence shown here is derived from an EMBL/GenBank/DDBJ whole genome shotgun (WGS) entry which is preliminary data.</text>
</comment>
<dbReference type="EMBL" id="SNYO01000006">
    <property type="protein sequence ID" value="TDQ53909.1"/>
    <property type="molecule type" value="Genomic_DNA"/>
</dbReference>
<dbReference type="GO" id="GO:0004497">
    <property type="term" value="F:monooxygenase activity"/>
    <property type="evidence" value="ECO:0007669"/>
    <property type="project" value="UniProtKB-KW"/>
</dbReference>
<dbReference type="InterPro" id="IPR046214">
    <property type="entry name" value="DUF6247"/>
</dbReference>
<dbReference type="AlphaFoldDB" id="A0A4V3D8Z8"/>
<evidence type="ECO:0000313" key="2">
    <source>
        <dbReference type="EMBL" id="TDQ53909.1"/>
    </source>
</evidence>
<reference evidence="2 3" key="1">
    <citation type="submission" date="2019-03" db="EMBL/GenBank/DDBJ databases">
        <title>Genomic Encyclopedia of Type Strains, Phase IV (KMG-IV): sequencing the most valuable type-strain genomes for metagenomic binning, comparative biology and taxonomic classification.</title>
        <authorList>
            <person name="Goeker M."/>
        </authorList>
    </citation>
    <scope>NUCLEOTIDE SEQUENCE [LARGE SCALE GENOMIC DNA]</scope>
    <source>
        <strain evidence="2 3">DSM 45775</strain>
    </source>
</reference>
<keyword evidence="2" id="KW-0560">Oxidoreductase</keyword>
<protein>
    <submittedName>
        <fullName evidence="2">Quinol monooxygenase YgiN</fullName>
    </submittedName>
</protein>
<accession>A0A4V3D8Z8</accession>
<sequence>MPVGEAALPAVDPRYRVLVAATYSVDEDQGGDDSPLRPGASPRAIRTALLPADREQFDEAFASALAETRASLDLTGLFRTLEHWRGIAALHADRERFRRVARRAAQLLTGEPSPDDEPLEVTRAKAQL</sequence>
<organism evidence="2 3">
    <name type="scientific">Actinomycetospora succinea</name>
    <dbReference type="NCBI Taxonomy" id="663603"/>
    <lineage>
        <taxon>Bacteria</taxon>
        <taxon>Bacillati</taxon>
        <taxon>Actinomycetota</taxon>
        <taxon>Actinomycetes</taxon>
        <taxon>Pseudonocardiales</taxon>
        <taxon>Pseudonocardiaceae</taxon>
        <taxon>Actinomycetospora</taxon>
    </lineage>
</organism>